<sequence length="841" mass="91346">MSPLSSSSSRISMSTLPSCSNTVYAPNTAASTSSLSEYSTNISQDRTDEDNATITPGQSSAKKEGKRRSEDEDPSAVLPALVVSSQMTATSLTIADIQARIFSIQELRHKSQESSDATKTTNTIDQSLMALDEKLEAVSKEMKFIADAMGPLLQVSSTPTLSEDGEASETTMMIRKHATLLADWENVQDESDTLREELKEDKWLTVFRTVTDQADGMMSSLEKAVNRCQDFIWKVYRRDDLVSYFQLPPSSSNGKDSSPPSLEVFNSLLDSFEAKKKHYMPATSKVLSIIDKGVRDRVTKNGETLRRHSDSAQRWRNLRERITRTDAEMEAVRKLLLSGDALSEGGSSHSGTPSSSQNGYLMTPPSGSRSSRAPSATSTLSRSISPFRKFARKITRSSRQSQPPAPVTPVTPLRRNGARTPSSEPVPSQASRQQRANLFSSVRGGQPPTPITPDRPGHKYSQSLTPDSSPRNSNKADTIGRKAAGKAPWNSSTKVTAEERTLTVKGTPTKRTPSAMGIYNDLPPIPTPSKRSVSRASMASSRPWSPLTSSVSTSQSQSSNHPPMPTFRPPSRAQTPSRAFTPGPAPPTPRPRPRTPSHIPAPSHKLRSLGSDGAWDHGDSNATLMHRAMPPSRSMIPLPTVHLSSPTRPSTSLSSYGRDSPTGTFRAAAARAQTPESALRSRVMNIPIYHGTATSRTPRPSLQSKLPPSSFRDGSSRAPSRSGSRAGAYTPGMDNPIHEYVPGNPKDPLDVEVGIIVNSIPHGLLVERVDPPLKKIPKDGEEIKAQYSFSNALSKKVVTCRLTTLTRLGKGTSDTTKKVMCRVGGGWQDLSHYILNRQAGM</sequence>
<feature type="compositionally biased region" description="Polar residues" evidence="4">
    <location>
        <begin position="19"/>
        <end position="44"/>
    </location>
</feature>
<dbReference type="Pfam" id="PF02187">
    <property type="entry name" value="GAS2"/>
    <property type="match status" value="1"/>
</dbReference>
<feature type="compositionally biased region" description="Low complexity" evidence="4">
    <location>
        <begin position="643"/>
        <end position="655"/>
    </location>
</feature>
<keyword evidence="2" id="KW-0963">Cytoplasm</keyword>
<dbReference type="PROSITE" id="PS51460">
    <property type="entry name" value="GAR"/>
    <property type="match status" value="1"/>
</dbReference>
<dbReference type="GO" id="GO:0043332">
    <property type="term" value="C:mating projection tip"/>
    <property type="evidence" value="ECO:0007669"/>
    <property type="project" value="TreeGrafter"/>
</dbReference>
<feature type="compositionally biased region" description="Low complexity" evidence="4">
    <location>
        <begin position="716"/>
        <end position="728"/>
    </location>
</feature>
<dbReference type="GO" id="GO:0051293">
    <property type="term" value="P:establishment of spindle localization"/>
    <property type="evidence" value="ECO:0007669"/>
    <property type="project" value="TreeGrafter"/>
</dbReference>
<dbReference type="SUPFAM" id="SSF143575">
    <property type="entry name" value="GAS2 domain-like"/>
    <property type="match status" value="1"/>
</dbReference>
<dbReference type="GO" id="GO:0005938">
    <property type="term" value="C:cell cortex"/>
    <property type="evidence" value="ECO:0007669"/>
    <property type="project" value="TreeGrafter"/>
</dbReference>
<dbReference type="GeneID" id="85360076"/>
<dbReference type="GO" id="GO:0005816">
    <property type="term" value="C:spindle pole body"/>
    <property type="evidence" value="ECO:0007669"/>
    <property type="project" value="TreeGrafter"/>
</dbReference>
<feature type="compositionally biased region" description="Polar residues" evidence="4">
    <location>
        <begin position="419"/>
        <end position="440"/>
    </location>
</feature>
<dbReference type="InterPro" id="IPR003108">
    <property type="entry name" value="GAR_dom"/>
</dbReference>
<dbReference type="PANTHER" id="PTHR37271">
    <property type="entry name" value="KARYOGAMY PROTEIN KAR9"/>
    <property type="match status" value="1"/>
</dbReference>
<proteinExistence type="predicted"/>
<dbReference type="InterPro" id="IPR036534">
    <property type="entry name" value="GAR_dom_sf"/>
</dbReference>
<feature type="compositionally biased region" description="Low complexity" evidence="4">
    <location>
        <begin position="1"/>
        <end position="18"/>
    </location>
</feature>
<comment type="subcellular location">
    <subcellularLocation>
        <location evidence="1">Cytoplasm</location>
        <location evidence="1">Cytoskeleton</location>
    </subcellularLocation>
</comment>
<keyword evidence="3" id="KW-0206">Cytoskeleton</keyword>
<feature type="compositionally biased region" description="Low complexity" evidence="4">
    <location>
        <begin position="343"/>
        <end position="383"/>
    </location>
</feature>
<comment type="caution">
    <text evidence="6">The sequence shown here is derived from an EMBL/GenBank/DDBJ whole genome shotgun (WGS) entry which is preliminary data.</text>
</comment>
<name>A0AA39TYS6_ARMTA</name>
<evidence type="ECO:0000313" key="6">
    <source>
        <dbReference type="EMBL" id="KAK0466979.1"/>
    </source>
</evidence>
<evidence type="ECO:0000256" key="3">
    <source>
        <dbReference type="ARBA" id="ARBA00023212"/>
    </source>
</evidence>
<feature type="region of interest" description="Disordered" evidence="4">
    <location>
        <begin position="341"/>
        <end position="663"/>
    </location>
</feature>
<dbReference type="InterPro" id="IPR013889">
    <property type="entry name" value="Karyogamy_KAR9"/>
</dbReference>
<accession>A0AA39TYS6</accession>
<dbReference type="AlphaFoldDB" id="A0AA39TYS6"/>
<organism evidence="6 7">
    <name type="scientific">Armillaria tabescens</name>
    <name type="common">Ringless honey mushroom</name>
    <name type="synonym">Agaricus tabescens</name>
    <dbReference type="NCBI Taxonomy" id="1929756"/>
    <lineage>
        <taxon>Eukaryota</taxon>
        <taxon>Fungi</taxon>
        <taxon>Dikarya</taxon>
        <taxon>Basidiomycota</taxon>
        <taxon>Agaricomycotina</taxon>
        <taxon>Agaricomycetes</taxon>
        <taxon>Agaricomycetidae</taxon>
        <taxon>Agaricales</taxon>
        <taxon>Marasmiineae</taxon>
        <taxon>Physalacriaceae</taxon>
        <taxon>Desarmillaria</taxon>
    </lineage>
</organism>
<feature type="domain" description="GAR" evidence="5">
    <location>
        <begin position="744"/>
        <end position="841"/>
    </location>
</feature>
<dbReference type="PANTHER" id="PTHR37271:SF1">
    <property type="entry name" value="KARYOGAMY PROTEIN KAR9"/>
    <property type="match status" value="1"/>
</dbReference>
<protein>
    <recommendedName>
        <fullName evidence="5">GAR domain-containing protein</fullName>
    </recommendedName>
</protein>
<dbReference type="GO" id="GO:0030473">
    <property type="term" value="P:nuclear migration along microtubule"/>
    <property type="evidence" value="ECO:0007669"/>
    <property type="project" value="TreeGrafter"/>
</dbReference>
<evidence type="ECO:0000256" key="1">
    <source>
        <dbReference type="ARBA" id="ARBA00004245"/>
    </source>
</evidence>
<reference evidence="6" key="1">
    <citation type="submission" date="2023-06" db="EMBL/GenBank/DDBJ databases">
        <authorList>
            <consortium name="Lawrence Berkeley National Laboratory"/>
            <person name="Ahrendt S."/>
            <person name="Sahu N."/>
            <person name="Indic B."/>
            <person name="Wong-Bajracharya J."/>
            <person name="Merenyi Z."/>
            <person name="Ke H.-M."/>
            <person name="Monk M."/>
            <person name="Kocsube S."/>
            <person name="Drula E."/>
            <person name="Lipzen A."/>
            <person name="Balint B."/>
            <person name="Henrissat B."/>
            <person name="Andreopoulos B."/>
            <person name="Martin F.M."/>
            <person name="Harder C.B."/>
            <person name="Rigling D."/>
            <person name="Ford K.L."/>
            <person name="Foster G.D."/>
            <person name="Pangilinan J."/>
            <person name="Papanicolaou A."/>
            <person name="Barry K."/>
            <person name="LaButti K."/>
            <person name="Viragh M."/>
            <person name="Koriabine M."/>
            <person name="Yan M."/>
            <person name="Riley R."/>
            <person name="Champramary S."/>
            <person name="Plett K.L."/>
            <person name="Tsai I.J."/>
            <person name="Slot J."/>
            <person name="Sipos G."/>
            <person name="Plett J."/>
            <person name="Nagy L.G."/>
            <person name="Grigoriev I.V."/>
        </authorList>
    </citation>
    <scope>NUCLEOTIDE SEQUENCE</scope>
    <source>
        <strain evidence="6">CCBAS 213</strain>
    </source>
</reference>
<feature type="compositionally biased region" description="Low complexity" evidence="4">
    <location>
        <begin position="529"/>
        <end position="559"/>
    </location>
</feature>
<dbReference type="RefSeq" id="XP_060337571.1">
    <property type="nucleotide sequence ID" value="XM_060476528.1"/>
</dbReference>
<feature type="region of interest" description="Disordered" evidence="4">
    <location>
        <begin position="690"/>
        <end position="734"/>
    </location>
</feature>
<dbReference type="EMBL" id="JAUEPS010000003">
    <property type="protein sequence ID" value="KAK0466979.1"/>
    <property type="molecule type" value="Genomic_DNA"/>
</dbReference>
<dbReference type="GO" id="GO:0008017">
    <property type="term" value="F:microtubule binding"/>
    <property type="evidence" value="ECO:0007669"/>
    <property type="project" value="InterPro"/>
</dbReference>
<evidence type="ECO:0000256" key="4">
    <source>
        <dbReference type="SAM" id="MobiDB-lite"/>
    </source>
</evidence>
<evidence type="ECO:0000259" key="5">
    <source>
        <dbReference type="PROSITE" id="PS51460"/>
    </source>
</evidence>
<dbReference type="Pfam" id="PF08580">
    <property type="entry name" value="KAR9"/>
    <property type="match status" value="1"/>
</dbReference>
<feature type="compositionally biased region" description="Polar residues" evidence="4">
    <location>
        <begin position="460"/>
        <end position="476"/>
    </location>
</feature>
<dbReference type="Proteomes" id="UP001175211">
    <property type="component" value="Unassembled WGS sequence"/>
</dbReference>
<feature type="compositionally biased region" description="Polar residues" evidence="4">
    <location>
        <begin position="692"/>
        <end position="707"/>
    </location>
</feature>
<feature type="compositionally biased region" description="Basic and acidic residues" evidence="4">
    <location>
        <begin position="61"/>
        <end position="70"/>
    </location>
</feature>
<evidence type="ECO:0000313" key="7">
    <source>
        <dbReference type="Proteomes" id="UP001175211"/>
    </source>
</evidence>
<gene>
    <name evidence="6" type="ORF">EV420DRAFT_1636014</name>
</gene>
<keyword evidence="7" id="KW-1185">Reference proteome</keyword>
<feature type="region of interest" description="Disordered" evidence="4">
    <location>
        <begin position="1"/>
        <end position="75"/>
    </location>
</feature>
<evidence type="ECO:0000256" key="2">
    <source>
        <dbReference type="ARBA" id="ARBA00022490"/>
    </source>
</evidence>